<sequence>MMKKWIVLSLSCLAMGLVAPVFAQITPTPATTTTTTPATTMVQPSTELKTDSTARQRIAIFTPLYLDSAFDMTGNYRYDAKTFPKHSSAGLEFWEGAEMAIDSLEKEGIQLDIHVYDIKAPQQQIDTLLAGEDFRSTDLIIGVVNPTEALRLANLAATMDVPFINATLPADASVTNNPHYVILNPTLYTHCIGIYRFLQKNYSLQDIIIFRKKGVLEDRVKNYFTEFEKTTAVKLKLKWVTLDDNFTQDKLDLYLDSEKQNVIVAGSLDPAFAQTLCQQLALLSNAANPNVVIGMPTWDQIDFEKTQYKNLEVIYSTAFYIAPTGKLAATVNENFKTTFFSRPSDMVFRGYETLYHFAHLLNLYGTNLGSSLSDKKYMLFGEFDIQPVINRTTMTHDYYENKKLYFVKKLDGVVKTVY</sequence>
<evidence type="ECO:0000313" key="2">
    <source>
        <dbReference type="EMBL" id="OQP57529.1"/>
    </source>
</evidence>
<dbReference type="InterPro" id="IPR028082">
    <property type="entry name" value="Peripla_BP_I"/>
</dbReference>
<dbReference type="SUPFAM" id="SSF53822">
    <property type="entry name" value="Periplasmic binding protein-like I"/>
    <property type="match status" value="1"/>
</dbReference>
<dbReference type="STRING" id="550983.A4R26_24470"/>
<feature type="chain" id="PRO_5013139442" description="Leucine-binding protein domain-containing protein" evidence="1">
    <location>
        <begin position="24"/>
        <end position="418"/>
    </location>
</feature>
<protein>
    <recommendedName>
        <fullName evidence="4">Leucine-binding protein domain-containing protein</fullName>
    </recommendedName>
</protein>
<keyword evidence="1" id="KW-0732">Signal</keyword>
<evidence type="ECO:0000256" key="1">
    <source>
        <dbReference type="SAM" id="SignalP"/>
    </source>
</evidence>
<dbReference type="EMBL" id="LWBP01000192">
    <property type="protein sequence ID" value="OQP57529.1"/>
    <property type="molecule type" value="Genomic_DNA"/>
</dbReference>
<feature type="signal peptide" evidence="1">
    <location>
        <begin position="1"/>
        <end position="23"/>
    </location>
</feature>
<evidence type="ECO:0000313" key="3">
    <source>
        <dbReference type="Proteomes" id="UP000192276"/>
    </source>
</evidence>
<dbReference type="Proteomes" id="UP000192276">
    <property type="component" value="Unassembled WGS sequence"/>
</dbReference>
<accession>A0A1V9FGM4</accession>
<keyword evidence="3" id="KW-1185">Reference proteome</keyword>
<dbReference type="Gene3D" id="3.40.50.2300">
    <property type="match status" value="2"/>
</dbReference>
<evidence type="ECO:0008006" key="4">
    <source>
        <dbReference type="Google" id="ProtNLM"/>
    </source>
</evidence>
<proteinExistence type="predicted"/>
<comment type="caution">
    <text evidence="2">The sequence shown here is derived from an EMBL/GenBank/DDBJ whole genome shotgun (WGS) entry which is preliminary data.</text>
</comment>
<name>A0A1V9FGM4_9BACT</name>
<dbReference type="AlphaFoldDB" id="A0A1V9FGM4"/>
<reference evidence="3" key="1">
    <citation type="submission" date="2016-04" db="EMBL/GenBank/DDBJ databases">
        <authorList>
            <person name="Chen L."/>
            <person name="Zhuang W."/>
            <person name="Wang G."/>
        </authorList>
    </citation>
    <scope>NUCLEOTIDE SEQUENCE [LARGE SCALE GENOMIC DNA]</scope>
    <source>
        <strain evidence="3">208</strain>
    </source>
</reference>
<organism evidence="2 3">
    <name type="scientific">Niastella populi</name>
    <dbReference type="NCBI Taxonomy" id="550983"/>
    <lineage>
        <taxon>Bacteria</taxon>
        <taxon>Pseudomonadati</taxon>
        <taxon>Bacteroidota</taxon>
        <taxon>Chitinophagia</taxon>
        <taxon>Chitinophagales</taxon>
        <taxon>Chitinophagaceae</taxon>
        <taxon>Niastella</taxon>
    </lineage>
</organism>
<gene>
    <name evidence="2" type="ORF">A4R26_24470</name>
</gene>